<dbReference type="Gene3D" id="2.10.70.20">
    <property type="entry name" value="gspk-gspi-gspj complex like domains"/>
    <property type="match status" value="1"/>
</dbReference>
<dbReference type="InterPro" id="IPR012902">
    <property type="entry name" value="N_methyl_site"/>
</dbReference>
<keyword evidence="9 11" id="KW-0472">Membrane</keyword>
<dbReference type="PROSITE" id="PS00409">
    <property type="entry name" value="PROKAR_NTER_METHYL"/>
    <property type="match status" value="1"/>
</dbReference>
<dbReference type="GO" id="GO:0005886">
    <property type="term" value="C:plasma membrane"/>
    <property type="evidence" value="ECO:0007669"/>
    <property type="project" value="UniProtKB-SubCell"/>
</dbReference>
<dbReference type="NCBIfam" id="TIGR01711">
    <property type="entry name" value="gspJ"/>
    <property type="match status" value="1"/>
</dbReference>
<dbReference type="OrthoDB" id="9794345at2"/>
<name>A0A0D5XV26_9PSED</name>
<feature type="coiled-coil region" evidence="10">
    <location>
        <begin position="34"/>
        <end position="61"/>
    </location>
</feature>
<organism evidence="12 13">
    <name type="scientific">Pseudomonas chlororaphis</name>
    <dbReference type="NCBI Taxonomy" id="587753"/>
    <lineage>
        <taxon>Bacteria</taxon>
        <taxon>Pseudomonadati</taxon>
        <taxon>Pseudomonadota</taxon>
        <taxon>Gammaproteobacteria</taxon>
        <taxon>Pseudomonadales</taxon>
        <taxon>Pseudomonadaceae</taxon>
        <taxon>Pseudomonas</taxon>
    </lineage>
</organism>
<dbReference type="Proteomes" id="UP000032748">
    <property type="component" value="Chromosome"/>
</dbReference>
<evidence type="ECO:0000256" key="2">
    <source>
        <dbReference type="ARBA" id="ARBA00011084"/>
    </source>
</evidence>
<dbReference type="NCBIfam" id="TIGR02532">
    <property type="entry name" value="IV_pilin_GFxxxE"/>
    <property type="match status" value="1"/>
</dbReference>
<comment type="subcellular location">
    <subcellularLocation>
        <location evidence="1">Cell inner membrane</location>
        <topology evidence="1">Single-pass membrane protein</topology>
    </subcellularLocation>
</comment>
<dbReference type="Pfam" id="PF11612">
    <property type="entry name" value="T2SSJ"/>
    <property type="match status" value="1"/>
</dbReference>
<dbReference type="SUPFAM" id="SSF54523">
    <property type="entry name" value="Pili subunits"/>
    <property type="match status" value="1"/>
</dbReference>
<evidence type="ECO:0000256" key="10">
    <source>
        <dbReference type="SAM" id="Coils"/>
    </source>
</evidence>
<keyword evidence="4" id="KW-1003">Cell membrane</keyword>
<dbReference type="KEGG" id="pcz:PCL1606_10940"/>
<keyword evidence="5" id="KW-0488">Methylation</keyword>
<protein>
    <recommendedName>
        <fullName evidence="3">Type II secretion system protein J</fullName>
    </recommendedName>
</protein>
<dbReference type="InterPro" id="IPR051621">
    <property type="entry name" value="T2SS_protein_J"/>
</dbReference>
<keyword evidence="6" id="KW-0997">Cell inner membrane</keyword>
<dbReference type="PANTHER" id="PTHR39583:SF2">
    <property type="entry name" value="TYPE II SECRETION SYSTEM PROTEIN J"/>
    <property type="match status" value="1"/>
</dbReference>
<reference evidence="12 13" key="1">
    <citation type="journal article" date="2015" name="Mol. Plant Microbe Interact.">
        <title>Comparative Genomic Analysis of Pseudomonas chlororaphis PCL1606 Reveals New Insight into Antifungal Compounds Involved in Biocontrol.</title>
        <authorList>
            <person name="Calderon C.E."/>
            <person name="Ramos C."/>
            <person name="de Vicente A."/>
            <person name="Cazorla F.M."/>
        </authorList>
    </citation>
    <scope>NUCLEOTIDE SEQUENCE [LARGE SCALE GENOMIC DNA]</scope>
    <source>
        <strain evidence="12 13">PCL1606</strain>
    </source>
</reference>
<sequence>MKPRQQGFTLLEVLIAMALFSLLGLACYQLLERMMHTDQRIHQHELQLRRLQRAVGIFERDLVQAIAYPVNGSSARQALIGEPERIQLVRSGWSNPQQQARNDLLLVSHRWSDGQWLREYRSPVPGPALPGAASQQLLLDGIRLERLRYIDAQGQAHPNWPLGQAPLSLPRAIELELDAPGFPGLRRVILLPGFKGLDHG</sequence>
<dbReference type="PANTHER" id="PTHR39583">
    <property type="entry name" value="TYPE II SECRETION SYSTEM PROTEIN J-RELATED"/>
    <property type="match status" value="1"/>
</dbReference>
<comment type="similarity">
    <text evidence="2">Belongs to the GSP J family.</text>
</comment>
<dbReference type="AlphaFoldDB" id="A0A0D5XV26"/>
<dbReference type="PROSITE" id="PS51257">
    <property type="entry name" value="PROKAR_LIPOPROTEIN"/>
    <property type="match status" value="1"/>
</dbReference>
<proteinExistence type="inferred from homology"/>
<evidence type="ECO:0000256" key="5">
    <source>
        <dbReference type="ARBA" id="ARBA00022481"/>
    </source>
</evidence>
<dbReference type="InterPro" id="IPR010055">
    <property type="entry name" value="T2SS_protein-GspJ"/>
</dbReference>
<evidence type="ECO:0000256" key="11">
    <source>
        <dbReference type="SAM" id="Phobius"/>
    </source>
</evidence>
<dbReference type="InterPro" id="IPR045584">
    <property type="entry name" value="Pilin-like"/>
</dbReference>
<evidence type="ECO:0000313" key="12">
    <source>
        <dbReference type="EMBL" id="AKA22549.1"/>
    </source>
</evidence>
<dbReference type="GO" id="GO:0015627">
    <property type="term" value="C:type II protein secretion system complex"/>
    <property type="evidence" value="ECO:0007669"/>
    <property type="project" value="InterPro"/>
</dbReference>
<accession>A0A0D5XV26</accession>
<evidence type="ECO:0000256" key="3">
    <source>
        <dbReference type="ARBA" id="ARBA00021539"/>
    </source>
</evidence>
<dbReference type="Gene3D" id="3.10.610.10">
    <property type="entry name" value="GSPII I/J protein-like"/>
    <property type="match status" value="1"/>
</dbReference>
<dbReference type="PATRIC" id="fig|587753.10.peg.1087"/>
<keyword evidence="8 11" id="KW-1133">Transmembrane helix</keyword>
<dbReference type="RefSeq" id="WP_044465013.1">
    <property type="nucleotide sequence ID" value="NZ_CP011110.1"/>
</dbReference>
<evidence type="ECO:0000313" key="13">
    <source>
        <dbReference type="Proteomes" id="UP000032748"/>
    </source>
</evidence>
<evidence type="ECO:0000256" key="1">
    <source>
        <dbReference type="ARBA" id="ARBA00004377"/>
    </source>
</evidence>
<dbReference type="EMBL" id="CP011110">
    <property type="protein sequence ID" value="AKA22549.1"/>
    <property type="molecule type" value="Genomic_DNA"/>
</dbReference>
<dbReference type="GO" id="GO:0015628">
    <property type="term" value="P:protein secretion by the type II secretion system"/>
    <property type="evidence" value="ECO:0007669"/>
    <property type="project" value="InterPro"/>
</dbReference>
<evidence type="ECO:0000256" key="6">
    <source>
        <dbReference type="ARBA" id="ARBA00022519"/>
    </source>
</evidence>
<evidence type="ECO:0000256" key="4">
    <source>
        <dbReference type="ARBA" id="ARBA00022475"/>
    </source>
</evidence>
<keyword evidence="7 11" id="KW-0812">Transmembrane</keyword>
<keyword evidence="10" id="KW-0175">Coiled coil</keyword>
<evidence type="ECO:0000256" key="8">
    <source>
        <dbReference type="ARBA" id="ARBA00022989"/>
    </source>
</evidence>
<evidence type="ECO:0000256" key="9">
    <source>
        <dbReference type="ARBA" id="ARBA00023136"/>
    </source>
</evidence>
<evidence type="ECO:0000256" key="7">
    <source>
        <dbReference type="ARBA" id="ARBA00022692"/>
    </source>
</evidence>
<dbReference type="Pfam" id="PF07963">
    <property type="entry name" value="N_methyl"/>
    <property type="match status" value="1"/>
</dbReference>
<gene>
    <name evidence="12" type="ORF">PCL1606_10940</name>
</gene>
<feature type="transmembrane region" description="Helical" evidence="11">
    <location>
        <begin position="6"/>
        <end position="31"/>
    </location>
</feature>